<name>A0A1I5W2G8_9RHOB</name>
<dbReference type="Proteomes" id="UP000243106">
    <property type="component" value="Unassembled WGS sequence"/>
</dbReference>
<dbReference type="EMBL" id="FOXV01000002">
    <property type="protein sequence ID" value="SFQ13935.1"/>
    <property type="molecule type" value="Genomic_DNA"/>
</dbReference>
<dbReference type="Pfam" id="PF06252">
    <property type="entry name" value="GemA"/>
    <property type="match status" value="1"/>
</dbReference>
<proteinExistence type="predicted"/>
<dbReference type="InterPro" id="IPR009363">
    <property type="entry name" value="Phage_Mu_Gp16"/>
</dbReference>
<evidence type="ECO:0000313" key="2">
    <source>
        <dbReference type="Proteomes" id="UP000243106"/>
    </source>
</evidence>
<protein>
    <recommendedName>
        <fullName evidence="3">Mu-like prophage protein gp16</fullName>
    </recommendedName>
</protein>
<evidence type="ECO:0008006" key="3">
    <source>
        <dbReference type="Google" id="ProtNLM"/>
    </source>
</evidence>
<accession>A0A1I5W2G8</accession>
<organism evidence="1 2">
    <name type="scientific">Roseivivax halotolerans</name>
    <dbReference type="NCBI Taxonomy" id="93684"/>
    <lineage>
        <taxon>Bacteria</taxon>
        <taxon>Pseudomonadati</taxon>
        <taxon>Pseudomonadota</taxon>
        <taxon>Alphaproteobacteria</taxon>
        <taxon>Rhodobacterales</taxon>
        <taxon>Roseobacteraceae</taxon>
        <taxon>Roseivivax</taxon>
    </lineage>
</organism>
<dbReference type="RefSeq" id="WP_093009371.1">
    <property type="nucleotide sequence ID" value="NZ_FOXV01000002.1"/>
</dbReference>
<reference evidence="2" key="1">
    <citation type="submission" date="2016-10" db="EMBL/GenBank/DDBJ databases">
        <authorList>
            <person name="Varghese N."/>
            <person name="Submissions S."/>
        </authorList>
    </citation>
    <scope>NUCLEOTIDE SEQUENCE [LARGE SCALE GENOMIC DNA]</scope>
    <source>
        <strain evidence="2">JCM 10271</strain>
    </source>
</reference>
<keyword evidence="2" id="KW-1185">Reference proteome</keyword>
<dbReference type="AlphaFoldDB" id="A0A1I5W2G8"/>
<evidence type="ECO:0000313" key="1">
    <source>
        <dbReference type="EMBL" id="SFQ13935.1"/>
    </source>
</evidence>
<gene>
    <name evidence="1" type="ORF">SAMN05421853_10288</name>
</gene>
<sequence>MTRALQKTIHVGCRELGLNAEARHDLQLLVTGKASLRDMNETELKAVVSALKDRGFKLSAGTGRKPRAKRADIRYIHVLWSLLGNAGKLTRPGRDGLNAFLRSRFEGKWQSVPIDVDALREPAQINAVIRALRDWCHREGIDTEQ</sequence>
<dbReference type="STRING" id="93684.SAMN05421853_10288"/>